<keyword evidence="5" id="KW-0472">Membrane</keyword>
<evidence type="ECO:0000256" key="5">
    <source>
        <dbReference type="ARBA" id="ARBA00023136"/>
    </source>
</evidence>
<proteinExistence type="inferred from homology"/>
<evidence type="ECO:0000256" key="6">
    <source>
        <dbReference type="ARBA" id="ARBA00023139"/>
    </source>
</evidence>
<dbReference type="RefSeq" id="WP_307151626.1">
    <property type="nucleotide sequence ID" value="NZ_JAUSTU010000021.1"/>
</dbReference>
<gene>
    <name evidence="10" type="ORF">J2S07_003482</name>
</gene>
<evidence type="ECO:0000313" key="11">
    <source>
        <dbReference type="Proteomes" id="UP001231362"/>
    </source>
</evidence>
<evidence type="ECO:0000259" key="9">
    <source>
        <dbReference type="Pfam" id="PF25198"/>
    </source>
</evidence>
<evidence type="ECO:0000313" key="10">
    <source>
        <dbReference type="EMBL" id="MDQ0157154.1"/>
    </source>
</evidence>
<evidence type="ECO:0000256" key="3">
    <source>
        <dbReference type="ARBA" id="ARBA00022544"/>
    </source>
</evidence>
<dbReference type="PANTHER" id="PTHR35789">
    <property type="entry name" value="SPORE GERMINATION PROTEIN B3"/>
    <property type="match status" value="1"/>
</dbReference>
<keyword evidence="11" id="KW-1185">Reference proteome</keyword>
<dbReference type="Proteomes" id="UP001231362">
    <property type="component" value="Unassembled WGS sequence"/>
</dbReference>
<comment type="similarity">
    <text evidence="2">Belongs to the GerABKC lipoprotein family.</text>
</comment>
<dbReference type="PROSITE" id="PS51257">
    <property type="entry name" value="PROKAR_LIPOPROTEIN"/>
    <property type="match status" value="1"/>
</dbReference>
<dbReference type="PANTHER" id="PTHR35789:SF1">
    <property type="entry name" value="SPORE GERMINATION PROTEIN B3"/>
    <property type="match status" value="1"/>
</dbReference>
<dbReference type="InterPro" id="IPR057336">
    <property type="entry name" value="GerAC_N"/>
</dbReference>
<protein>
    <submittedName>
        <fullName evidence="10">Ger(X)C family germination protein</fullName>
    </submittedName>
</protein>
<dbReference type="InterPro" id="IPR038501">
    <property type="entry name" value="Spore_GerAC_C_sf"/>
</dbReference>
<dbReference type="InterPro" id="IPR008844">
    <property type="entry name" value="Spore_GerAC-like"/>
</dbReference>
<evidence type="ECO:0000259" key="8">
    <source>
        <dbReference type="Pfam" id="PF05504"/>
    </source>
</evidence>
<dbReference type="InterPro" id="IPR046953">
    <property type="entry name" value="Spore_GerAC-like_C"/>
</dbReference>
<keyword evidence="3" id="KW-0309">Germination</keyword>
<dbReference type="Pfam" id="PF05504">
    <property type="entry name" value="Spore_GerAC"/>
    <property type="match status" value="1"/>
</dbReference>
<keyword evidence="6" id="KW-0564">Palmitate</keyword>
<organism evidence="10 11">
    <name type="scientific">Anoxybacillus andreesenii</name>
    <dbReference type="NCBI Taxonomy" id="1325932"/>
    <lineage>
        <taxon>Bacteria</taxon>
        <taxon>Bacillati</taxon>
        <taxon>Bacillota</taxon>
        <taxon>Bacilli</taxon>
        <taxon>Bacillales</taxon>
        <taxon>Anoxybacillaceae</taxon>
        <taxon>Anoxybacillus</taxon>
    </lineage>
</organism>
<dbReference type="EMBL" id="JAUSTU010000021">
    <property type="protein sequence ID" value="MDQ0157154.1"/>
    <property type="molecule type" value="Genomic_DNA"/>
</dbReference>
<reference evidence="10 11" key="1">
    <citation type="submission" date="2023-07" db="EMBL/GenBank/DDBJ databases">
        <title>Genomic Encyclopedia of Type Strains, Phase IV (KMG-IV): sequencing the most valuable type-strain genomes for metagenomic binning, comparative biology and taxonomic classification.</title>
        <authorList>
            <person name="Goeker M."/>
        </authorList>
    </citation>
    <scope>NUCLEOTIDE SEQUENCE [LARGE SCALE GENOMIC DNA]</scope>
    <source>
        <strain evidence="10 11">DSM 23948</strain>
    </source>
</reference>
<keyword evidence="4" id="KW-0732">Signal</keyword>
<accession>A0ABT9V888</accession>
<keyword evidence="7" id="KW-0449">Lipoprotein</keyword>
<feature type="domain" description="Spore germination protein N-terminal" evidence="9">
    <location>
        <begin position="22"/>
        <end position="193"/>
    </location>
</feature>
<comment type="caution">
    <text evidence="10">The sequence shown here is derived from an EMBL/GenBank/DDBJ whole genome shotgun (WGS) entry which is preliminary data.</text>
</comment>
<dbReference type="NCBIfam" id="TIGR02887">
    <property type="entry name" value="spore_ger_x_C"/>
    <property type="match status" value="1"/>
</dbReference>
<evidence type="ECO:0000256" key="2">
    <source>
        <dbReference type="ARBA" id="ARBA00007886"/>
    </source>
</evidence>
<dbReference type="Gene3D" id="3.30.300.210">
    <property type="entry name" value="Nutrient germinant receptor protein C, domain 3"/>
    <property type="match status" value="1"/>
</dbReference>
<name>A0ABT9V888_9BACL</name>
<dbReference type="Pfam" id="PF25198">
    <property type="entry name" value="Spore_GerAC_N"/>
    <property type="match status" value="1"/>
</dbReference>
<feature type="domain" description="Spore germination GerAC-like C-terminal" evidence="8">
    <location>
        <begin position="213"/>
        <end position="374"/>
    </location>
</feature>
<sequence>MRHFRSGSILLLVILLLTGCWDRKEINDLAFITSTGIDKEAENKFRVAFVIPLPSALSSASGGGGGTSGNKPYYVDSDTGRNVGEAYERLQGRMSREQFYAHRRVFVVGRELAEGGMKPSLDAILETPASRLSTLLVLAEGEALDVLTSSPHLEQFPTEAIREMALSSIHVDVRNALDDIYKPGKDPVLPIVKPVDTENNGKDKRKEIQMGDVGIFEDDQLKFITKGKETLGVFWLLKKMKNKTFVIPIEEDSEINVKVLNYKLKTNYKIKNNLPEFTVKINVSTSLQQNEPKVKLENLQEYKKVTRKMEKEVEQQVSSLLNHAKAEGVDPFGLGLEVSRYDNEFWVKHLESRWRELLKEIKVSTEVTGEIERINFRSIRED</sequence>
<evidence type="ECO:0000256" key="1">
    <source>
        <dbReference type="ARBA" id="ARBA00004635"/>
    </source>
</evidence>
<evidence type="ECO:0000256" key="7">
    <source>
        <dbReference type="ARBA" id="ARBA00023288"/>
    </source>
</evidence>
<evidence type="ECO:0000256" key="4">
    <source>
        <dbReference type="ARBA" id="ARBA00022729"/>
    </source>
</evidence>
<comment type="subcellular location">
    <subcellularLocation>
        <location evidence="1">Membrane</location>
        <topology evidence="1">Lipid-anchor</topology>
    </subcellularLocation>
</comment>